<reference evidence="2" key="1">
    <citation type="journal article" date="2020" name="Stud. Mycol.">
        <title>101 Dothideomycetes genomes: a test case for predicting lifestyles and emergence of pathogens.</title>
        <authorList>
            <person name="Haridas S."/>
            <person name="Albert R."/>
            <person name="Binder M."/>
            <person name="Bloem J."/>
            <person name="Labutti K."/>
            <person name="Salamov A."/>
            <person name="Andreopoulos B."/>
            <person name="Baker S."/>
            <person name="Barry K."/>
            <person name="Bills G."/>
            <person name="Bluhm B."/>
            <person name="Cannon C."/>
            <person name="Castanera R."/>
            <person name="Culley D."/>
            <person name="Daum C."/>
            <person name="Ezra D."/>
            <person name="Gonzalez J."/>
            <person name="Henrissat B."/>
            <person name="Kuo A."/>
            <person name="Liang C."/>
            <person name="Lipzen A."/>
            <person name="Lutzoni F."/>
            <person name="Magnuson J."/>
            <person name="Mondo S."/>
            <person name="Nolan M."/>
            <person name="Ohm R."/>
            <person name="Pangilinan J."/>
            <person name="Park H.-J."/>
            <person name="Ramirez L."/>
            <person name="Alfaro M."/>
            <person name="Sun H."/>
            <person name="Tritt A."/>
            <person name="Yoshinaga Y."/>
            <person name="Zwiers L.-H."/>
            <person name="Turgeon B."/>
            <person name="Goodwin S."/>
            <person name="Spatafora J."/>
            <person name="Crous P."/>
            <person name="Grigoriev I."/>
        </authorList>
    </citation>
    <scope>NUCLEOTIDE SEQUENCE</scope>
    <source>
        <strain evidence="2">CBS 675.92</strain>
    </source>
</reference>
<organism evidence="2 3">
    <name type="scientific">Byssothecium circinans</name>
    <dbReference type="NCBI Taxonomy" id="147558"/>
    <lineage>
        <taxon>Eukaryota</taxon>
        <taxon>Fungi</taxon>
        <taxon>Dikarya</taxon>
        <taxon>Ascomycota</taxon>
        <taxon>Pezizomycotina</taxon>
        <taxon>Dothideomycetes</taxon>
        <taxon>Pleosporomycetidae</taxon>
        <taxon>Pleosporales</taxon>
        <taxon>Massarineae</taxon>
        <taxon>Massarinaceae</taxon>
        <taxon>Byssothecium</taxon>
    </lineage>
</organism>
<protein>
    <recommendedName>
        <fullName evidence="4">BED-type domain-containing protein</fullName>
    </recommendedName>
</protein>
<evidence type="ECO:0000313" key="3">
    <source>
        <dbReference type="Proteomes" id="UP000800035"/>
    </source>
</evidence>
<dbReference type="AlphaFoldDB" id="A0A6A5TAA3"/>
<evidence type="ECO:0000256" key="1">
    <source>
        <dbReference type="SAM" id="MobiDB-lite"/>
    </source>
</evidence>
<accession>A0A6A5TAA3</accession>
<feature type="non-terminal residue" evidence="2">
    <location>
        <position position="1"/>
    </location>
</feature>
<sequence length="165" mass="18653">PAKRVRTSGRGTASQPVELEESQQQPPRASPRKALAIAASQATKEHPFESQLRDLLPEDAPTEPSRAATEATTEDSERTVEGFDVRFKDDFEGIDWKRLPGFIAPLRTYKHKKSWIYRHGYRVSLASDPSQIWFICKYCHQHRRIDCGKAGRYNTTKSTTAAAAH</sequence>
<dbReference type="OrthoDB" id="3791143at2759"/>
<keyword evidence="3" id="KW-1185">Reference proteome</keyword>
<evidence type="ECO:0008006" key="4">
    <source>
        <dbReference type="Google" id="ProtNLM"/>
    </source>
</evidence>
<gene>
    <name evidence="2" type="ORF">CC80DRAFT_373177</name>
</gene>
<feature type="compositionally biased region" description="Basic and acidic residues" evidence="1">
    <location>
        <begin position="43"/>
        <end position="56"/>
    </location>
</feature>
<evidence type="ECO:0000313" key="2">
    <source>
        <dbReference type="EMBL" id="KAF1949875.1"/>
    </source>
</evidence>
<name>A0A6A5TAA3_9PLEO</name>
<dbReference type="EMBL" id="ML977031">
    <property type="protein sequence ID" value="KAF1949875.1"/>
    <property type="molecule type" value="Genomic_DNA"/>
</dbReference>
<proteinExistence type="predicted"/>
<feature type="region of interest" description="Disordered" evidence="1">
    <location>
        <begin position="1"/>
        <end position="79"/>
    </location>
</feature>
<feature type="non-terminal residue" evidence="2">
    <location>
        <position position="165"/>
    </location>
</feature>
<dbReference type="Proteomes" id="UP000800035">
    <property type="component" value="Unassembled WGS sequence"/>
</dbReference>